<protein>
    <submittedName>
        <fullName evidence="3">Uncharacterized protein</fullName>
    </submittedName>
</protein>
<feature type="compositionally biased region" description="Polar residues" evidence="1">
    <location>
        <begin position="32"/>
        <end position="48"/>
    </location>
</feature>
<evidence type="ECO:0000256" key="1">
    <source>
        <dbReference type="SAM" id="MobiDB-lite"/>
    </source>
</evidence>
<dbReference type="RefSeq" id="WP_154740565.1">
    <property type="nucleotide sequence ID" value="NZ_WMBQ01000002.1"/>
</dbReference>
<gene>
    <name evidence="3" type="ORF">GIW81_17325</name>
</gene>
<feature type="region of interest" description="Disordered" evidence="1">
    <location>
        <begin position="26"/>
        <end position="99"/>
    </location>
</feature>
<keyword evidence="2" id="KW-0732">Signal</keyword>
<feature type="chain" id="PRO_5026012065" evidence="2">
    <location>
        <begin position="24"/>
        <end position="99"/>
    </location>
</feature>
<sequence>MRSSAIALATAVALGLSAGVALAQEAGFGNDPNASKNQVPAPSVNNPADPQAGNPGSAAQVPTAPQKQEDLYDGGASGAGTGEAGDDALTKPLTSNPAP</sequence>
<organism evidence="3 4">
    <name type="scientific">Hyphomicrobium album</name>
    <dbReference type="NCBI Taxonomy" id="2665159"/>
    <lineage>
        <taxon>Bacteria</taxon>
        <taxon>Pseudomonadati</taxon>
        <taxon>Pseudomonadota</taxon>
        <taxon>Alphaproteobacteria</taxon>
        <taxon>Hyphomicrobiales</taxon>
        <taxon>Hyphomicrobiaceae</taxon>
        <taxon>Hyphomicrobium</taxon>
    </lineage>
</organism>
<dbReference type="Proteomes" id="UP000440694">
    <property type="component" value="Unassembled WGS sequence"/>
</dbReference>
<evidence type="ECO:0000256" key="2">
    <source>
        <dbReference type="SAM" id="SignalP"/>
    </source>
</evidence>
<name>A0A6I3KNQ8_9HYPH</name>
<evidence type="ECO:0000313" key="4">
    <source>
        <dbReference type="Proteomes" id="UP000440694"/>
    </source>
</evidence>
<keyword evidence="4" id="KW-1185">Reference proteome</keyword>
<reference evidence="3 4" key="1">
    <citation type="submission" date="2019-11" db="EMBL/GenBank/DDBJ databases">
        <title>Identification of a novel strain.</title>
        <authorList>
            <person name="Xu Q."/>
            <person name="Wang G."/>
        </authorList>
    </citation>
    <scope>NUCLEOTIDE SEQUENCE [LARGE SCALE GENOMIC DNA]</scope>
    <source>
        <strain evidence="4">xq</strain>
    </source>
</reference>
<feature type="signal peptide" evidence="2">
    <location>
        <begin position="1"/>
        <end position="23"/>
    </location>
</feature>
<evidence type="ECO:0000313" key="3">
    <source>
        <dbReference type="EMBL" id="MTD96103.1"/>
    </source>
</evidence>
<dbReference type="AlphaFoldDB" id="A0A6I3KNQ8"/>
<dbReference type="EMBL" id="WMBQ01000002">
    <property type="protein sequence ID" value="MTD96103.1"/>
    <property type="molecule type" value="Genomic_DNA"/>
</dbReference>
<accession>A0A6I3KNQ8</accession>
<comment type="caution">
    <text evidence="3">The sequence shown here is derived from an EMBL/GenBank/DDBJ whole genome shotgun (WGS) entry which is preliminary data.</text>
</comment>
<proteinExistence type="predicted"/>